<sequence>MTLTACSDPLRDVPRLADVEVAKEAGQAEALASPQPEAIADGTVAPDSVLEAEKETPKRGLLGFLRGRADAAKVEEPGSEADVADDIVQQDVEAAVATQTEDGPPAEVIAAAAPPQAAADTETKPRGGLLGGLFAGGGTSGDRDAPARRNTRAPKPGDPDYEQVGPGVTLPYGKIARLCGVSAARLGKKTDSYPARGRGYTVYDSKPGSTGLRNFYITGFDDGCARQFSAALVVFGAPQTYEQLRYSPAGKTMPVAETDRAYERVKSKVCRVGSGKPCGSRMDRLAKTTVFVSVYERFGGAARWKNLLLHDGGVEALDVKSN</sequence>
<protein>
    <submittedName>
        <fullName evidence="2">Uncharacterized protein</fullName>
    </submittedName>
</protein>
<accession>A0ABT4XTN9</accession>
<evidence type="ECO:0000313" key="3">
    <source>
        <dbReference type="Proteomes" id="UP001210720"/>
    </source>
</evidence>
<evidence type="ECO:0000256" key="1">
    <source>
        <dbReference type="SAM" id="MobiDB-lite"/>
    </source>
</evidence>
<name>A0ABT4XTN9_9RHOB</name>
<reference evidence="2 3" key="1">
    <citation type="submission" date="2023-01" db="EMBL/GenBank/DDBJ databases">
        <title>Thalassococcus onchidii sp. nov., isolated from a marine invertebrate from the South China Sea.</title>
        <authorList>
            <person name="Xu S."/>
            <person name="Liu Z."/>
            <person name="Xu Y."/>
        </authorList>
    </citation>
    <scope>NUCLEOTIDE SEQUENCE [LARGE SCALE GENOMIC DNA]</scope>
    <source>
        <strain evidence="2 3">KCTC 32084</strain>
    </source>
</reference>
<organism evidence="2 3">
    <name type="scientific">Thalassococcus lentus</name>
    <dbReference type="NCBI Taxonomy" id="1210524"/>
    <lineage>
        <taxon>Bacteria</taxon>
        <taxon>Pseudomonadati</taxon>
        <taxon>Pseudomonadota</taxon>
        <taxon>Alphaproteobacteria</taxon>
        <taxon>Rhodobacterales</taxon>
        <taxon>Roseobacteraceae</taxon>
        <taxon>Thalassococcus</taxon>
    </lineage>
</organism>
<feature type="region of interest" description="Disordered" evidence="1">
    <location>
        <begin position="135"/>
        <end position="165"/>
    </location>
</feature>
<comment type="caution">
    <text evidence="2">The sequence shown here is derived from an EMBL/GenBank/DDBJ whole genome shotgun (WGS) entry which is preliminary data.</text>
</comment>
<proteinExistence type="predicted"/>
<dbReference type="Proteomes" id="UP001210720">
    <property type="component" value="Unassembled WGS sequence"/>
</dbReference>
<dbReference type="EMBL" id="JAQIOY010000003">
    <property type="protein sequence ID" value="MDA7425203.1"/>
    <property type="molecule type" value="Genomic_DNA"/>
</dbReference>
<keyword evidence="3" id="KW-1185">Reference proteome</keyword>
<evidence type="ECO:0000313" key="2">
    <source>
        <dbReference type="EMBL" id="MDA7425203.1"/>
    </source>
</evidence>
<dbReference type="RefSeq" id="WP_271432551.1">
    <property type="nucleotide sequence ID" value="NZ_JAQIOY010000003.1"/>
</dbReference>
<feature type="region of interest" description="Disordered" evidence="1">
    <location>
        <begin position="25"/>
        <end position="61"/>
    </location>
</feature>
<gene>
    <name evidence="2" type="ORF">PFY00_10720</name>
</gene>